<evidence type="ECO:0000313" key="2">
    <source>
        <dbReference type="Proteomes" id="UP000031672"/>
    </source>
</evidence>
<evidence type="ECO:0000313" key="1">
    <source>
        <dbReference type="EMBL" id="KII75972.1"/>
    </source>
</evidence>
<proteinExistence type="predicted"/>
<dbReference type="STRING" id="1461322.OJ16_14145"/>
<name>A0A0C2NHP7_9VIBR</name>
<keyword evidence="2" id="KW-1185">Reference proteome</keyword>
<sequence length="67" mass="7509">MSIPLFYPAHLRARNTNAQLSFEFSAIVNRIPKSQANVYSDFTCHSHQNNVDSAHLITHSLIDIGAQ</sequence>
<dbReference type="AlphaFoldDB" id="A0A0C2NHP7"/>
<reference evidence="1 2" key="1">
    <citation type="submission" date="2014-11" db="EMBL/GenBank/DDBJ databases">
        <title>Draft Genome Sequence of Vibrio piscirenalis strains CECT 8603T and CECT 8604, two marine Gammaproteobacterium isolated from cultured gilthead sea bream (Sparus aurata).</title>
        <authorList>
            <person name="Arahal D.R."/>
            <person name="Rodrigo-Torres L."/>
            <person name="Lucena T."/>
            <person name="Pujalte M.J."/>
        </authorList>
    </citation>
    <scope>NUCLEOTIDE SEQUENCE [LARGE SCALE GENOMIC DNA]</scope>
    <source>
        <strain evidence="1 2">DCR 1-4-2</strain>
    </source>
</reference>
<accession>A0A0C2NPE9</accession>
<dbReference type="Proteomes" id="UP000031672">
    <property type="component" value="Unassembled WGS sequence"/>
</dbReference>
<organism evidence="1 2">
    <name type="scientific">Vibrio renipiscarius</name>
    <dbReference type="NCBI Taxonomy" id="1461322"/>
    <lineage>
        <taxon>Bacteria</taxon>
        <taxon>Pseudomonadati</taxon>
        <taxon>Pseudomonadota</taxon>
        <taxon>Gammaproteobacteria</taxon>
        <taxon>Vibrionales</taxon>
        <taxon>Vibrionaceae</taxon>
        <taxon>Vibrio</taxon>
    </lineage>
</organism>
<accession>A0A0C2NHP7</accession>
<protein>
    <submittedName>
        <fullName evidence="1">Uncharacterized protein</fullName>
    </submittedName>
</protein>
<comment type="caution">
    <text evidence="1">The sequence shown here is derived from an EMBL/GenBank/DDBJ whole genome shotgun (WGS) entry which is preliminary data.</text>
</comment>
<gene>
    <name evidence="1" type="ORF">OJ16_14145</name>
</gene>
<dbReference type="EMBL" id="JTKH01000024">
    <property type="protein sequence ID" value="KII75972.1"/>
    <property type="molecule type" value="Genomic_DNA"/>
</dbReference>